<dbReference type="Proteomes" id="UP001144396">
    <property type="component" value="Unassembled WGS sequence"/>
</dbReference>
<dbReference type="InterPro" id="IPR013320">
    <property type="entry name" value="ConA-like_dom_sf"/>
</dbReference>
<evidence type="ECO:0000259" key="1">
    <source>
        <dbReference type="PROSITE" id="PS51762"/>
    </source>
</evidence>
<protein>
    <recommendedName>
        <fullName evidence="1">GH16 domain-containing protein</fullName>
    </recommendedName>
</protein>
<name>A0A9W6CTW7_9MICO</name>
<comment type="caution">
    <text evidence="2">The sequence shown here is derived from an EMBL/GenBank/DDBJ whole genome shotgun (WGS) entry which is preliminary data.</text>
</comment>
<evidence type="ECO:0000313" key="3">
    <source>
        <dbReference type="Proteomes" id="UP001144396"/>
    </source>
</evidence>
<accession>A0A9W6CTW7</accession>
<dbReference type="GO" id="GO:0005975">
    <property type="term" value="P:carbohydrate metabolic process"/>
    <property type="evidence" value="ECO:0007669"/>
    <property type="project" value="InterPro"/>
</dbReference>
<organism evidence="2 3">
    <name type="scientific">Agromyces rhizosphaerae</name>
    <dbReference type="NCBI Taxonomy" id="88374"/>
    <lineage>
        <taxon>Bacteria</taxon>
        <taxon>Bacillati</taxon>
        <taxon>Actinomycetota</taxon>
        <taxon>Actinomycetes</taxon>
        <taxon>Micrococcales</taxon>
        <taxon>Microbacteriaceae</taxon>
        <taxon>Agromyces</taxon>
    </lineage>
</organism>
<dbReference type="RefSeq" id="WP_281882764.1">
    <property type="nucleotide sequence ID" value="NZ_BSDP01000001.1"/>
</dbReference>
<proteinExistence type="predicted"/>
<dbReference type="AlphaFoldDB" id="A0A9W6CTW7"/>
<dbReference type="PROSITE" id="PS51762">
    <property type="entry name" value="GH16_2"/>
    <property type="match status" value="1"/>
</dbReference>
<gene>
    <name evidence="2" type="ORF">ARHIZOSPH14_09910</name>
</gene>
<dbReference type="Gene3D" id="2.60.120.200">
    <property type="match status" value="1"/>
</dbReference>
<dbReference type="GO" id="GO:0004553">
    <property type="term" value="F:hydrolase activity, hydrolyzing O-glycosyl compounds"/>
    <property type="evidence" value="ECO:0007669"/>
    <property type="project" value="InterPro"/>
</dbReference>
<evidence type="ECO:0000313" key="2">
    <source>
        <dbReference type="EMBL" id="GLI26749.1"/>
    </source>
</evidence>
<dbReference type="InterPro" id="IPR000757">
    <property type="entry name" value="Beta-glucanase-like"/>
</dbReference>
<sequence length="258" mass="28824">MQVTPDGRFALEFDARFDGAELDRSQWLPCYLPQWSSRARTAARYELRDGRLHLRVEADQPAWSPEFDGEVRVSNLQTGVRSGPVGSTSGQHPFRSGLVVREAQEPEWTYTPRYGRVEIRAAARVAPGALAALWLIGVEEEPEQSAEICVFEIFGWDVADEGALVGCGLHPFADPAITDDFSQVPFAADVREPHDYAVEWTPGGVEFSFDGQVVKRSSQSPDYPMQLMLNVYRFGADAPETAPELVVDHVRGWRWLGE</sequence>
<dbReference type="SUPFAM" id="SSF49899">
    <property type="entry name" value="Concanavalin A-like lectins/glucanases"/>
    <property type="match status" value="1"/>
</dbReference>
<reference evidence="2" key="1">
    <citation type="submission" date="2022-12" db="EMBL/GenBank/DDBJ databases">
        <title>Reference genome sequencing for broad-spectrum identification of bacterial and archaeal isolates by mass spectrometry.</title>
        <authorList>
            <person name="Sekiguchi Y."/>
            <person name="Tourlousse D.M."/>
        </authorList>
    </citation>
    <scope>NUCLEOTIDE SEQUENCE</scope>
    <source>
        <strain evidence="2">14</strain>
    </source>
</reference>
<keyword evidence="3" id="KW-1185">Reference proteome</keyword>
<feature type="domain" description="GH16" evidence="1">
    <location>
        <begin position="1"/>
        <end position="258"/>
    </location>
</feature>
<dbReference type="Pfam" id="PF00722">
    <property type="entry name" value="Glyco_hydro_16"/>
    <property type="match status" value="1"/>
</dbReference>
<dbReference type="EMBL" id="BSDP01000001">
    <property type="protein sequence ID" value="GLI26749.1"/>
    <property type="molecule type" value="Genomic_DNA"/>
</dbReference>
<dbReference type="CDD" id="cd00413">
    <property type="entry name" value="Glyco_hydrolase_16"/>
    <property type="match status" value="1"/>
</dbReference>